<feature type="domain" description="HTH LytTR-type" evidence="4">
    <location>
        <begin position="152"/>
        <end position="256"/>
    </location>
</feature>
<evidence type="ECO:0000259" key="3">
    <source>
        <dbReference type="PROSITE" id="PS50110"/>
    </source>
</evidence>
<dbReference type="EMBL" id="VIKS01000004">
    <property type="protein sequence ID" value="TQV88617.1"/>
    <property type="molecule type" value="Genomic_DNA"/>
</dbReference>
<dbReference type="Proteomes" id="UP000315439">
    <property type="component" value="Unassembled WGS sequence"/>
</dbReference>
<sequence length="257" mass="29427">MAEQQKYKALIVDDESLARANIEYSLMEFSDWSICGQCSRGDQVLDSVKQQDPDVVFLDIKMPGLDGLSVCEQLQQLNKPPLIVFVTAFDVHAVDAFELCALDYLLKPFDDERFAKTIDRVEKLLINNHDQQEQVNQLKQVSAQPNEKLETLIVRSVGRIQLIAIEKINWLSTAGNYVELHLDDQIILHRVSLSYLEKHLTTEDFFRIHRTAMIRISQVNEFLTLADGQYAVVLKTGEQVSVSQSYKERLLCRLGIE</sequence>
<dbReference type="PANTHER" id="PTHR37299:SF1">
    <property type="entry name" value="STAGE 0 SPORULATION PROTEIN A HOMOLOG"/>
    <property type="match status" value="1"/>
</dbReference>
<evidence type="ECO:0000313" key="6">
    <source>
        <dbReference type="Proteomes" id="UP000315439"/>
    </source>
</evidence>
<dbReference type="SMART" id="SM00850">
    <property type="entry name" value="LytTR"/>
    <property type="match status" value="1"/>
</dbReference>
<dbReference type="PROSITE" id="PS50110">
    <property type="entry name" value="RESPONSE_REGULATORY"/>
    <property type="match status" value="1"/>
</dbReference>
<feature type="domain" description="Response regulatory" evidence="3">
    <location>
        <begin position="8"/>
        <end position="122"/>
    </location>
</feature>
<dbReference type="RefSeq" id="WP_142893125.1">
    <property type="nucleotide sequence ID" value="NZ_ML660162.1"/>
</dbReference>
<evidence type="ECO:0000259" key="4">
    <source>
        <dbReference type="PROSITE" id="PS50930"/>
    </source>
</evidence>
<proteinExistence type="predicted"/>
<name>A0A545UGM7_9GAMM</name>
<comment type="caution">
    <text evidence="5">The sequence shown here is derived from an EMBL/GenBank/DDBJ whole genome shotgun (WGS) entry which is preliminary data.</text>
</comment>
<dbReference type="AlphaFoldDB" id="A0A545UGM7"/>
<feature type="modified residue" description="4-aspartylphosphate" evidence="2">
    <location>
        <position position="59"/>
    </location>
</feature>
<evidence type="ECO:0000313" key="5">
    <source>
        <dbReference type="EMBL" id="TQV88617.1"/>
    </source>
</evidence>
<dbReference type="CDD" id="cd17532">
    <property type="entry name" value="REC_LytTR_AlgR-like"/>
    <property type="match status" value="1"/>
</dbReference>
<dbReference type="InterPro" id="IPR001789">
    <property type="entry name" value="Sig_transdc_resp-reg_receiver"/>
</dbReference>
<evidence type="ECO:0000256" key="1">
    <source>
        <dbReference type="ARBA" id="ARBA00023012"/>
    </source>
</evidence>
<keyword evidence="6" id="KW-1185">Reference proteome</keyword>
<reference evidence="5 6" key="1">
    <citation type="submission" date="2019-07" db="EMBL/GenBank/DDBJ databases">
        <title>Draft genome for Aliikangiella sp. M105.</title>
        <authorList>
            <person name="Wang G."/>
        </authorList>
    </citation>
    <scope>NUCLEOTIDE SEQUENCE [LARGE SCALE GENOMIC DNA]</scope>
    <source>
        <strain evidence="5 6">M105</strain>
    </source>
</reference>
<dbReference type="Gene3D" id="2.40.50.1020">
    <property type="entry name" value="LytTr DNA-binding domain"/>
    <property type="match status" value="1"/>
</dbReference>
<dbReference type="Gene3D" id="3.40.50.2300">
    <property type="match status" value="1"/>
</dbReference>
<organism evidence="5 6">
    <name type="scientific">Aliikangiella coralliicola</name>
    <dbReference type="NCBI Taxonomy" id="2592383"/>
    <lineage>
        <taxon>Bacteria</taxon>
        <taxon>Pseudomonadati</taxon>
        <taxon>Pseudomonadota</taxon>
        <taxon>Gammaproteobacteria</taxon>
        <taxon>Oceanospirillales</taxon>
        <taxon>Pleioneaceae</taxon>
        <taxon>Aliikangiella</taxon>
    </lineage>
</organism>
<keyword evidence="1" id="KW-0902">Two-component regulatory system</keyword>
<gene>
    <name evidence="5" type="ORF">FLL46_08870</name>
</gene>
<evidence type="ECO:0000256" key="2">
    <source>
        <dbReference type="PROSITE-ProRule" id="PRU00169"/>
    </source>
</evidence>
<dbReference type="GO" id="GO:0000156">
    <property type="term" value="F:phosphorelay response regulator activity"/>
    <property type="evidence" value="ECO:0007669"/>
    <property type="project" value="InterPro"/>
</dbReference>
<dbReference type="SMART" id="SM00448">
    <property type="entry name" value="REC"/>
    <property type="match status" value="1"/>
</dbReference>
<protein>
    <submittedName>
        <fullName evidence="5">Response regulator transcription factor</fullName>
    </submittedName>
</protein>
<dbReference type="OrthoDB" id="236568at2"/>
<keyword evidence="2" id="KW-0597">Phosphoprotein</keyword>
<dbReference type="SUPFAM" id="SSF52172">
    <property type="entry name" value="CheY-like"/>
    <property type="match status" value="1"/>
</dbReference>
<dbReference type="InterPro" id="IPR011006">
    <property type="entry name" value="CheY-like_superfamily"/>
</dbReference>
<dbReference type="GO" id="GO:0003677">
    <property type="term" value="F:DNA binding"/>
    <property type="evidence" value="ECO:0007669"/>
    <property type="project" value="InterPro"/>
</dbReference>
<dbReference type="PROSITE" id="PS50930">
    <property type="entry name" value="HTH_LYTTR"/>
    <property type="match status" value="1"/>
</dbReference>
<accession>A0A545UGM7</accession>
<dbReference type="PANTHER" id="PTHR37299">
    <property type="entry name" value="TRANSCRIPTIONAL REGULATOR-RELATED"/>
    <property type="match status" value="1"/>
</dbReference>
<dbReference type="Pfam" id="PF04397">
    <property type="entry name" value="LytTR"/>
    <property type="match status" value="1"/>
</dbReference>
<dbReference type="InterPro" id="IPR046947">
    <property type="entry name" value="LytR-like"/>
</dbReference>
<dbReference type="InterPro" id="IPR007492">
    <property type="entry name" value="LytTR_DNA-bd_dom"/>
</dbReference>
<dbReference type="Pfam" id="PF00072">
    <property type="entry name" value="Response_reg"/>
    <property type="match status" value="1"/>
</dbReference>